<organism evidence="2 3">
    <name type="scientific">Arabidopsis arenosa</name>
    <name type="common">Sand rock-cress</name>
    <name type="synonym">Cardaminopsis arenosa</name>
    <dbReference type="NCBI Taxonomy" id="38785"/>
    <lineage>
        <taxon>Eukaryota</taxon>
        <taxon>Viridiplantae</taxon>
        <taxon>Streptophyta</taxon>
        <taxon>Embryophyta</taxon>
        <taxon>Tracheophyta</taxon>
        <taxon>Spermatophyta</taxon>
        <taxon>Magnoliopsida</taxon>
        <taxon>eudicotyledons</taxon>
        <taxon>Gunneridae</taxon>
        <taxon>Pentapetalae</taxon>
        <taxon>rosids</taxon>
        <taxon>malvids</taxon>
        <taxon>Brassicales</taxon>
        <taxon>Brassicaceae</taxon>
        <taxon>Camelineae</taxon>
        <taxon>Arabidopsis</taxon>
    </lineage>
</organism>
<accession>A0A8S2AV14</accession>
<keyword evidence="1" id="KW-1133">Transmembrane helix</keyword>
<dbReference type="Proteomes" id="UP000682877">
    <property type="component" value="Chromosome 7"/>
</dbReference>
<reference evidence="2" key="1">
    <citation type="submission" date="2021-01" db="EMBL/GenBank/DDBJ databases">
        <authorList>
            <person name="Bezrukov I."/>
        </authorList>
    </citation>
    <scope>NUCLEOTIDE SEQUENCE</scope>
</reference>
<dbReference type="AlphaFoldDB" id="A0A8S2AV14"/>
<proteinExistence type="predicted"/>
<evidence type="ECO:0000256" key="1">
    <source>
        <dbReference type="SAM" id="Phobius"/>
    </source>
</evidence>
<protein>
    <submittedName>
        <fullName evidence="2">Uncharacterized protein</fullName>
    </submittedName>
</protein>
<sequence length="171" mass="19455">MTNDTTIVHESPSLLRAWWMNKNLRYDVAMSSIILIINIAAIVYMITHKIPLNKADPALLILVVSIIFYVLFGIVSCISWVMAIENVRLASEAYVYGRIGHTSGFGIFLDLLYSISPHLALHFGLPCLLWFVAAMIAPCCPYLWKGLCKRVQELRDWWKFVNRPQSSVVIV</sequence>
<evidence type="ECO:0000313" key="3">
    <source>
        <dbReference type="Proteomes" id="UP000682877"/>
    </source>
</evidence>
<keyword evidence="3" id="KW-1185">Reference proteome</keyword>
<gene>
    <name evidence="2" type="ORF">AARE701A_LOCUS20207</name>
</gene>
<feature type="transmembrane region" description="Helical" evidence="1">
    <location>
        <begin position="58"/>
        <end position="83"/>
    </location>
</feature>
<evidence type="ECO:0000313" key="2">
    <source>
        <dbReference type="EMBL" id="CAE6206985.1"/>
    </source>
</evidence>
<keyword evidence="1" id="KW-0472">Membrane</keyword>
<name>A0A8S2AV14_ARAAE</name>
<dbReference type="EMBL" id="LR999457">
    <property type="protein sequence ID" value="CAE6206985.1"/>
    <property type="molecule type" value="Genomic_DNA"/>
</dbReference>
<feature type="transmembrane region" description="Helical" evidence="1">
    <location>
        <begin position="26"/>
        <end position="46"/>
    </location>
</feature>
<feature type="transmembrane region" description="Helical" evidence="1">
    <location>
        <begin position="121"/>
        <end position="144"/>
    </location>
</feature>
<feature type="transmembrane region" description="Helical" evidence="1">
    <location>
        <begin position="95"/>
        <end position="115"/>
    </location>
</feature>
<keyword evidence="1" id="KW-0812">Transmembrane</keyword>